<sequence length="331" mass="37464">MSEQTRGKRARIDCNMMNPVWTSDASSSYQLTSREQHLLHQYLGLSLMAPDPNTAQMNRGLLKLTFSNPFLMHASLAVALAYDQCLAGHRYPQHRSDVYYHWSQSLLIFSKGLKEPVAMMNKDALWGTAAALAVLTFAFPDANTPEESWPLYPSARPDLQWLNMSQGKMTLWDIANPLRPESIFSVMIDTYALMNSSMPSKGLARMPMSLAAICFLTVESTSDTSPYFIPAHAVSEILVLPDCDVEIGHTERFTQSIHGSFKDLLANKDPTALLLLFLWYRKASHNIWWIRSRASVECPAILTYLKQHHRHHNDVLTSLMDEFLVECPDVS</sequence>
<gene>
    <name evidence="1" type="ORF">yc1106_08569</name>
</gene>
<dbReference type="AlphaFoldDB" id="A0A9Q9DWT7"/>
<keyword evidence="2" id="KW-1185">Reference proteome</keyword>
<dbReference type="OrthoDB" id="416217at2759"/>
<proteinExistence type="predicted"/>
<protein>
    <recommendedName>
        <fullName evidence="3">C6 finger domain protein</fullName>
    </recommendedName>
</protein>
<dbReference type="PANTHER" id="PTHR47784">
    <property type="entry name" value="STEROL UPTAKE CONTROL PROTEIN 2"/>
    <property type="match status" value="1"/>
</dbReference>
<dbReference type="InterPro" id="IPR053157">
    <property type="entry name" value="Sterol_Uptake_Regulator"/>
</dbReference>
<organism evidence="1 2">
    <name type="scientific">Curvularia clavata</name>
    <dbReference type="NCBI Taxonomy" id="95742"/>
    <lineage>
        <taxon>Eukaryota</taxon>
        <taxon>Fungi</taxon>
        <taxon>Dikarya</taxon>
        <taxon>Ascomycota</taxon>
        <taxon>Pezizomycotina</taxon>
        <taxon>Dothideomycetes</taxon>
        <taxon>Pleosporomycetidae</taxon>
        <taxon>Pleosporales</taxon>
        <taxon>Pleosporineae</taxon>
        <taxon>Pleosporaceae</taxon>
        <taxon>Curvularia</taxon>
    </lineage>
</organism>
<accession>A0A9Q9DWT7</accession>
<dbReference type="PANTHER" id="PTHR47784:SF9">
    <property type="entry name" value="ZN(II)2CYS6 TRANSCRIPTION FACTOR (EUROFUNG)"/>
    <property type="match status" value="1"/>
</dbReference>
<dbReference type="EMBL" id="CP089279">
    <property type="protein sequence ID" value="USP81295.1"/>
    <property type="molecule type" value="Genomic_DNA"/>
</dbReference>
<evidence type="ECO:0000313" key="2">
    <source>
        <dbReference type="Proteomes" id="UP001056012"/>
    </source>
</evidence>
<dbReference type="VEuPathDB" id="FungiDB:yc1106_08569"/>
<evidence type="ECO:0008006" key="3">
    <source>
        <dbReference type="Google" id="ProtNLM"/>
    </source>
</evidence>
<evidence type="ECO:0000313" key="1">
    <source>
        <dbReference type="EMBL" id="USP81295.1"/>
    </source>
</evidence>
<dbReference type="GO" id="GO:0001228">
    <property type="term" value="F:DNA-binding transcription activator activity, RNA polymerase II-specific"/>
    <property type="evidence" value="ECO:0007669"/>
    <property type="project" value="TreeGrafter"/>
</dbReference>
<reference evidence="1" key="1">
    <citation type="submission" date="2021-12" db="EMBL/GenBank/DDBJ databases">
        <title>Curvularia clavata genome.</title>
        <authorList>
            <person name="Cao Y."/>
        </authorList>
    </citation>
    <scope>NUCLEOTIDE SEQUENCE</scope>
    <source>
        <strain evidence="1">Yc1106</strain>
    </source>
</reference>
<dbReference type="Proteomes" id="UP001056012">
    <property type="component" value="Chromosome 6"/>
</dbReference>
<name>A0A9Q9DWT7_CURCL</name>